<reference evidence="5 6" key="1">
    <citation type="journal article" date="2019" name="Microbiol. Resour. Announc.">
        <title>High-quality draft genome sequence of Fusarium oxysporum f. sp. cubense strain 160527, a causal agent of Panama disease.</title>
        <authorList>
            <person name="Asai S."/>
            <person name="Ayukawa Y."/>
            <person name="Gan P."/>
            <person name="Masuda S."/>
            <person name="Komatsu K."/>
            <person name="Shirasu K."/>
            <person name="Arie T."/>
        </authorList>
    </citation>
    <scope>NUCLEOTIDE SEQUENCE [LARGE SCALE GENOMIC DNA]</scope>
    <source>
        <strain evidence="5 6">160527</strain>
    </source>
</reference>
<evidence type="ECO:0000256" key="3">
    <source>
        <dbReference type="SAM" id="MobiDB-lite"/>
    </source>
</evidence>
<name>A0A559KMJ1_FUSOC</name>
<comment type="caution">
    <text evidence="5">The sequence shown here is derived from an EMBL/GenBank/DDBJ whole genome shotgun (WGS) entry which is preliminary data.</text>
</comment>
<organism evidence="5 6">
    <name type="scientific">Fusarium oxysporum f. sp. cubense</name>
    <dbReference type="NCBI Taxonomy" id="61366"/>
    <lineage>
        <taxon>Eukaryota</taxon>
        <taxon>Fungi</taxon>
        <taxon>Dikarya</taxon>
        <taxon>Ascomycota</taxon>
        <taxon>Pezizomycotina</taxon>
        <taxon>Sordariomycetes</taxon>
        <taxon>Hypocreomycetidae</taxon>
        <taxon>Hypocreales</taxon>
        <taxon>Nectriaceae</taxon>
        <taxon>Fusarium</taxon>
        <taxon>Fusarium oxysporum species complex</taxon>
    </lineage>
</organism>
<dbReference type="GO" id="GO:0006351">
    <property type="term" value="P:DNA-templated transcription"/>
    <property type="evidence" value="ECO:0007669"/>
    <property type="project" value="InterPro"/>
</dbReference>
<dbReference type="GO" id="GO:0008270">
    <property type="term" value="F:zinc ion binding"/>
    <property type="evidence" value="ECO:0007669"/>
    <property type="project" value="InterPro"/>
</dbReference>
<dbReference type="InterPro" id="IPR050613">
    <property type="entry name" value="Sec_Metabolite_Reg"/>
</dbReference>
<proteinExistence type="predicted"/>
<protein>
    <recommendedName>
        <fullName evidence="4">Xylanolytic transcriptional activator regulatory domain-containing protein</fullName>
    </recommendedName>
</protein>
<evidence type="ECO:0000313" key="6">
    <source>
        <dbReference type="Proteomes" id="UP000320707"/>
    </source>
</evidence>
<gene>
    <name evidence="5" type="ORF">Focb16_v003166</name>
</gene>
<dbReference type="PANTHER" id="PTHR31001">
    <property type="entry name" value="UNCHARACTERIZED TRANSCRIPTIONAL REGULATORY PROTEIN"/>
    <property type="match status" value="1"/>
</dbReference>
<keyword evidence="2" id="KW-0539">Nucleus</keyword>
<dbReference type="PANTHER" id="PTHR31001:SF87">
    <property type="entry name" value="COL-21"/>
    <property type="match status" value="1"/>
</dbReference>
<feature type="domain" description="Xylanolytic transcriptional activator regulatory" evidence="4">
    <location>
        <begin position="194"/>
        <end position="276"/>
    </location>
</feature>
<evidence type="ECO:0000313" key="5">
    <source>
        <dbReference type="EMBL" id="TVY60589.1"/>
    </source>
</evidence>
<accession>A0A559KMJ1</accession>
<dbReference type="InterPro" id="IPR007219">
    <property type="entry name" value="XnlR_reg_dom"/>
</dbReference>
<comment type="subcellular location">
    <subcellularLocation>
        <location evidence="1">Nucleus</location>
    </subcellularLocation>
</comment>
<dbReference type="SMART" id="SM00906">
    <property type="entry name" value="Fungal_trans"/>
    <property type="match status" value="1"/>
</dbReference>
<dbReference type="EMBL" id="SRMI01000012">
    <property type="protein sequence ID" value="TVY60589.1"/>
    <property type="molecule type" value="Genomic_DNA"/>
</dbReference>
<sequence length="579" mass="65155">MDLQAKGKRKRTVTACSECYRRKQKSIPFGLLSPRDNWSSVGAPDPSISQRYRELLSGLPPNAILADLVDVFFAETLVYSQVLERFYFDKLHSDWLTSNAELTTVALPRDILFFSALVSQVAAVALQFLPSQAAVRGELGIEDHEQCDKLSQTYSNLGEEFMALLSRENPTIVGVQHDLLRAVWFKNSGRGTAAWHVLGSAIRQAQDQGFHLEVKVNQSGGDIKETITNMWYDEYKRRLWVILFVWDSHLAVILNRPRLIHLNDCSAKKPTDCEFPQDPTSCIPKAAGIDEPPSSLAVQLFSYDIGCKVHAMFSSGAHTRHVSSYETVMNLDRDVRGMLERLPPAIRQNNPDTTWDSQCPWIVQQRHTVAVIAHSFLLSLHRNHISLHQESRQAAIIGALTVLETEGSLFLLLEEHQRRLYSLSCYVMDASIFLAYMMFATPTPERQLIDRILIAVSKAADQVASIQDKSPLASCGTRVLSACVQSLHKTWGSLIGCTGRSRLPAIQQPTHECVPPSPSLEPPRDGDTTREPLLPTITLDDRLDVSMFEEFYFNNSLPDEFYVNFSNEVRDLDPDLPFL</sequence>
<dbReference type="Proteomes" id="UP000320707">
    <property type="component" value="Unassembled WGS sequence"/>
</dbReference>
<feature type="region of interest" description="Disordered" evidence="3">
    <location>
        <begin position="508"/>
        <end position="532"/>
    </location>
</feature>
<dbReference type="GO" id="GO:0005634">
    <property type="term" value="C:nucleus"/>
    <property type="evidence" value="ECO:0007669"/>
    <property type="project" value="UniProtKB-SubCell"/>
</dbReference>
<dbReference type="AlphaFoldDB" id="A0A559KMJ1"/>
<evidence type="ECO:0000259" key="4">
    <source>
        <dbReference type="SMART" id="SM00906"/>
    </source>
</evidence>
<dbReference type="Pfam" id="PF04082">
    <property type="entry name" value="Fungal_trans"/>
    <property type="match status" value="1"/>
</dbReference>
<dbReference type="GO" id="GO:0003677">
    <property type="term" value="F:DNA binding"/>
    <property type="evidence" value="ECO:0007669"/>
    <property type="project" value="InterPro"/>
</dbReference>
<evidence type="ECO:0000256" key="1">
    <source>
        <dbReference type="ARBA" id="ARBA00004123"/>
    </source>
</evidence>
<dbReference type="CDD" id="cd12148">
    <property type="entry name" value="fungal_TF_MHR"/>
    <property type="match status" value="1"/>
</dbReference>
<evidence type="ECO:0000256" key="2">
    <source>
        <dbReference type="ARBA" id="ARBA00023242"/>
    </source>
</evidence>